<dbReference type="Pfam" id="PF20473">
    <property type="entry name" value="MmeI_Mtase"/>
    <property type="match status" value="1"/>
</dbReference>
<evidence type="ECO:0000259" key="9">
    <source>
        <dbReference type="Pfam" id="PF20473"/>
    </source>
</evidence>
<dbReference type="InterPro" id="IPR046817">
    <property type="entry name" value="MmeI_N"/>
</dbReference>
<evidence type="ECO:0000256" key="3">
    <source>
        <dbReference type="ARBA" id="ARBA00022679"/>
    </source>
</evidence>
<sequence length="952" mass="107787">MSAPTYYDRSHVQGELNRFAHQWRQKLNQHKSASRKNFEISETQTFWNSLLACFGIKPGTVAEFERPARRASTGNPGRIDVFWPSVLLVEQKTEGKNLEEALEQARDYIDGGSIPEENLPRYLAVSDFERFIFVNRRTGEREEFTLEQLPDRYDSLKFLVGEEAISAEEQQELTIAASKIMANLYQAMLGDADAPVGEDAAQNAEDEDLRVQETSMFLTRILFLLFGDDAGIWELHLFTRFLRKHTREDGSDLGTQINALFEYLDTPEAKRSRMRHVPELMARFPYVNGSLFAERTPTEYFTRELREQLLIACGFDWSQISTAIFGSMFQLVKSREARRAAGEHYTSEENILKTINPLFLDDLRARAESLIASTKGSKAKRAGLAAFLDELGSMHFMDPACGSGNFLQVAYMQLRELETRVLTEIHRLEESGGFTLDASLSTRLSISQFHGVEINWWPSRIAEVAMFLSEFQADRALARALGQVPTRLPITSVAHIVHADALTTNWREMIPAEATKVFIFGNPPFLGQWTMSKAQTSAMKTVWGKDYDGYLDFVTAWFWKAVQFFNHDFEGEFAFVSTNSIAQGQPVPALFGPIFREGWRIKFAYHTFPWDSQAPGQAAVHCVITGFTRSEDYKPCLFEYDWNAKQTREAADVKSINAYLLDAPNILVKKRSKPLTQQLPIPYKGSQPTDGGNLVVEEKDYVEVSSDPIAAKYLRPFRMGKELVRGLDRWCLWLEDIIPSDIAKSSVLKARLEAVRTMREKSTKQATRDFASTPHLFTEIRQPDTSYVGIPAVVSETRPFYTVAHLPAEVIAGNQLYTALDPDGFFFAIMSSSMFITWQRAVGGQLKSDLRFSNTLVWNNLPLPEVAEDLRSKIIAAGQKILEVREALAEKHGGRVSLADMYNPLAMNTELLKAHKELDRHVDKAFGAAKLCTSNNKRLEILFARSAELTAE</sequence>
<proteinExistence type="predicted"/>
<dbReference type="REBASE" id="289427">
    <property type="entry name" value="Rde10207ORF1325P"/>
</dbReference>
<feature type="domain" description="MmeI-like target recognition" evidence="7">
    <location>
        <begin position="662"/>
        <end position="865"/>
    </location>
</feature>
<feature type="domain" description="MmeI-like N-terminal" evidence="5">
    <location>
        <begin position="18"/>
        <end position="189"/>
    </location>
</feature>
<dbReference type="PANTHER" id="PTHR33841:SF1">
    <property type="entry name" value="DNA METHYLTRANSFERASE A"/>
    <property type="match status" value="1"/>
</dbReference>
<dbReference type="GO" id="GO:0032259">
    <property type="term" value="P:methylation"/>
    <property type="evidence" value="ECO:0007669"/>
    <property type="project" value="UniProtKB-KW"/>
</dbReference>
<evidence type="ECO:0000259" key="6">
    <source>
        <dbReference type="Pfam" id="PF20465"/>
    </source>
</evidence>
<evidence type="ECO:0000313" key="11">
    <source>
        <dbReference type="Proteomes" id="UP000282386"/>
    </source>
</evidence>
<dbReference type="InterPro" id="IPR046818">
    <property type="entry name" value="MmeI_C"/>
</dbReference>
<feature type="domain" description="MmeI-like DNA-methyltransferase" evidence="9">
    <location>
        <begin position="379"/>
        <end position="638"/>
    </location>
</feature>
<dbReference type="Pfam" id="PF20467">
    <property type="entry name" value="MmeI_C"/>
    <property type="match status" value="1"/>
</dbReference>
<dbReference type="Gene3D" id="3.40.50.150">
    <property type="entry name" value="Vaccinia Virus protein VP39"/>
    <property type="match status" value="1"/>
</dbReference>
<dbReference type="InterPro" id="IPR046816">
    <property type="entry name" value="MmeI_Mtase"/>
</dbReference>
<dbReference type="GO" id="GO:0009007">
    <property type="term" value="F:site-specific DNA-methyltransferase (adenine-specific) activity"/>
    <property type="evidence" value="ECO:0007669"/>
    <property type="project" value="UniProtKB-EC"/>
</dbReference>
<dbReference type="PANTHER" id="PTHR33841">
    <property type="entry name" value="DNA METHYLTRANSFERASE YEEA-RELATED"/>
    <property type="match status" value="1"/>
</dbReference>
<feature type="domain" description="MmeI-like C-terminal" evidence="8">
    <location>
        <begin position="871"/>
        <end position="951"/>
    </location>
</feature>
<keyword evidence="2" id="KW-0489">Methyltransferase</keyword>
<evidence type="ECO:0000259" key="5">
    <source>
        <dbReference type="Pfam" id="PF20464"/>
    </source>
</evidence>
<dbReference type="SUPFAM" id="SSF53335">
    <property type="entry name" value="S-adenosyl-L-methionine-dependent methyltransferases"/>
    <property type="match status" value="1"/>
</dbReference>
<name>A0A7Z9D6S6_9MICC</name>
<evidence type="ECO:0000313" key="10">
    <source>
        <dbReference type="EMBL" id="VEI23225.1"/>
    </source>
</evidence>
<dbReference type="EMBL" id="LR134479">
    <property type="protein sequence ID" value="VEI23225.1"/>
    <property type="molecule type" value="Genomic_DNA"/>
</dbReference>
<dbReference type="Pfam" id="PF20465">
    <property type="entry name" value="MmeI_hel"/>
    <property type="match status" value="1"/>
</dbReference>
<dbReference type="Proteomes" id="UP000282386">
    <property type="component" value="Chromosome"/>
</dbReference>
<dbReference type="EC" id="2.1.1.72" evidence="1"/>
<dbReference type="Pfam" id="PF20464">
    <property type="entry name" value="MmeI_N"/>
    <property type="match status" value="1"/>
</dbReference>
<dbReference type="InterPro" id="IPR050953">
    <property type="entry name" value="N4_N6_ade-DNA_methylase"/>
</dbReference>
<gene>
    <name evidence="10" type="ORF">NCTC10207_01325</name>
</gene>
<evidence type="ECO:0000259" key="7">
    <source>
        <dbReference type="Pfam" id="PF20466"/>
    </source>
</evidence>
<feature type="domain" description="MmeI-like helicase spacer" evidence="6">
    <location>
        <begin position="213"/>
        <end position="292"/>
    </location>
</feature>
<evidence type="ECO:0000256" key="4">
    <source>
        <dbReference type="ARBA" id="ARBA00047942"/>
    </source>
</evidence>
<protein>
    <recommendedName>
        <fullName evidence="1">site-specific DNA-methyltransferase (adenine-specific)</fullName>
        <ecNumber evidence="1">2.1.1.72</ecNumber>
    </recommendedName>
</protein>
<keyword evidence="3" id="KW-0808">Transferase</keyword>
<comment type="catalytic activity">
    <reaction evidence="4">
        <text>a 2'-deoxyadenosine in DNA + S-adenosyl-L-methionine = an N(6)-methyl-2'-deoxyadenosine in DNA + S-adenosyl-L-homocysteine + H(+)</text>
        <dbReference type="Rhea" id="RHEA:15197"/>
        <dbReference type="Rhea" id="RHEA-COMP:12418"/>
        <dbReference type="Rhea" id="RHEA-COMP:12419"/>
        <dbReference type="ChEBI" id="CHEBI:15378"/>
        <dbReference type="ChEBI" id="CHEBI:57856"/>
        <dbReference type="ChEBI" id="CHEBI:59789"/>
        <dbReference type="ChEBI" id="CHEBI:90615"/>
        <dbReference type="ChEBI" id="CHEBI:90616"/>
        <dbReference type="EC" id="2.1.1.72"/>
    </reaction>
</comment>
<dbReference type="InterPro" id="IPR046819">
    <property type="entry name" value="MmeI_hel"/>
</dbReference>
<evidence type="ECO:0000256" key="2">
    <source>
        <dbReference type="ARBA" id="ARBA00022603"/>
    </source>
</evidence>
<reference evidence="10 11" key="1">
    <citation type="submission" date="2018-12" db="EMBL/GenBank/DDBJ databases">
        <authorList>
            <consortium name="Pathogen Informatics"/>
        </authorList>
    </citation>
    <scope>NUCLEOTIDE SEQUENCE [LARGE SCALE GENOMIC DNA]</scope>
    <source>
        <strain evidence="10 11">NCTC10207</strain>
    </source>
</reference>
<dbReference type="InterPro" id="IPR046820">
    <property type="entry name" value="MmeI_TRD"/>
</dbReference>
<dbReference type="InterPro" id="IPR029063">
    <property type="entry name" value="SAM-dependent_MTases_sf"/>
</dbReference>
<organism evidence="10 11">
    <name type="scientific">Rothia aeria</name>
    <dbReference type="NCBI Taxonomy" id="172042"/>
    <lineage>
        <taxon>Bacteria</taxon>
        <taxon>Bacillati</taxon>
        <taxon>Actinomycetota</taxon>
        <taxon>Actinomycetes</taxon>
        <taxon>Micrococcales</taxon>
        <taxon>Micrococcaceae</taxon>
        <taxon>Rothia</taxon>
    </lineage>
</organism>
<evidence type="ECO:0000256" key="1">
    <source>
        <dbReference type="ARBA" id="ARBA00011900"/>
    </source>
</evidence>
<dbReference type="RefSeq" id="WP_126500138.1">
    <property type="nucleotide sequence ID" value="NZ_LR134479.1"/>
</dbReference>
<evidence type="ECO:0000259" key="8">
    <source>
        <dbReference type="Pfam" id="PF20467"/>
    </source>
</evidence>
<dbReference type="AlphaFoldDB" id="A0A7Z9D6S6"/>
<dbReference type="Pfam" id="PF20466">
    <property type="entry name" value="MmeI_TRD"/>
    <property type="match status" value="1"/>
</dbReference>
<accession>A0A7Z9D6S6</accession>